<accession>A0A6P0UQM9</accession>
<dbReference type="EMBL" id="JAABOO010000003">
    <property type="protein sequence ID" value="NER14822.1"/>
    <property type="molecule type" value="Genomic_DNA"/>
</dbReference>
<feature type="chain" id="PRO_5027073403" evidence="1">
    <location>
        <begin position="20"/>
        <end position="306"/>
    </location>
</feature>
<keyword evidence="1" id="KW-0732">Signal</keyword>
<gene>
    <name evidence="2" type="ORF">GWK08_15300</name>
</gene>
<proteinExistence type="predicted"/>
<evidence type="ECO:0000313" key="3">
    <source>
        <dbReference type="Proteomes" id="UP000468581"/>
    </source>
</evidence>
<dbReference type="Pfam" id="PF09982">
    <property type="entry name" value="LpxR"/>
    <property type="match status" value="1"/>
</dbReference>
<dbReference type="InterPro" id="IPR037107">
    <property type="entry name" value="Put_OMP_sf"/>
</dbReference>
<dbReference type="Gene3D" id="2.40.128.140">
    <property type="entry name" value="Outer membrane protein"/>
    <property type="match status" value="1"/>
</dbReference>
<comment type="caution">
    <text evidence="2">The sequence shown here is derived from an EMBL/GenBank/DDBJ whole genome shotgun (WGS) entry which is preliminary data.</text>
</comment>
<keyword evidence="3" id="KW-1185">Reference proteome</keyword>
<dbReference type="Proteomes" id="UP000468581">
    <property type="component" value="Unassembled WGS sequence"/>
</dbReference>
<feature type="signal peptide" evidence="1">
    <location>
        <begin position="1"/>
        <end position="19"/>
    </location>
</feature>
<evidence type="ECO:0000313" key="2">
    <source>
        <dbReference type="EMBL" id="NER14822.1"/>
    </source>
</evidence>
<protein>
    <submittedName>
        <fullName evidence="2">DUF2219 family protein</fullName>
    </submittedName>
</protein>
<evidence type="ECO:0000256" key="1">
    <source>
        <dbReference type="SAM" id="SignalP"/>
    </source>
</evidence>
<dbReference type="InterPro" id="IPR018707">
    <property type="entry name" value="LpxR"/>
</dbReference>
<reference evidence="2 3" key="1">
    <citation type="submission" date="2020-01" db="EMBL/GenBank/DDBJ databases">
        <title>Leptobacterium flavescens.</title>
        <authorList>
            <person name="Wang G."/>
        </authorList>
    </citation>
    <scope>NUCLEOTIDE SEQUENCE [LARGE SCALE GENOMIC DNA]</scope>
    <source>
        <strain evidence="2 3">KCTC 22160</strain>
    </source>
</reference>
<sequence length="306" mass="35141">MRYLLYFVFCLFSIPILSAQDGEYRNQILVGHDNDFFTRSDRYYSFGTWFNYSRALESDFIFRKEDDGVLQLNFSLFQAGYSPDELDERNTDVFDYPFSGWLSVSSEILKANRKNLWGLQLEAGVTGNASLAGKLQIWYHDLLDFGDEPTWEAQIPGEFMLNLKGRYIADFRLSEKGGAFFSLESNASLGTKDIFVQQGLTFSFGRRRTLHQSSLYNIIGNDQTEFFGYVGASYRYVAHNSLIEGSFLNDNAPFTLDAETHLLFFKAGVTLNIKRSIFKVEYRANSKETPLARNHSFISLAFGRNF</sequence>
<dbReference type="AlphaFoldDB" id="A0A6P0UQM9"/>
<name>A0A6P0UQM9_9FLAO</name>
<organism evidence="2 3">
    <name type="scientific">Leptobacterium flavescens</name>
    <dbReference type="NCBI Taxonomy" id="472055"/>
    <lineage>
        <taxon>Bacteria</taxon>
        <taxon>Pseudomonadati</taxon>
        <taxon>Bacteroidota</taxon>
        <taxon>Flavobacteriia</taxon>
        <taxon>Flavobacteriales</taxon>
        <taxon>Flavobacteriaceae</taxon>
        <taxon>Leptobacterium</taxon>
    </lineage>
</organism>
<dbReference type="RefSeq" id="WP_163608102.1">
    <property type="nucleotide sequence ID" value="NZ_JAABOO010000003.1"/>
</dbReference>